<accession>A0A9D9D764</accession>
<sequence length="395" mass="43836">MILHLFIKGYPNVDEPEVRSRVGFFAGLVGLVSNLVLVVIKLLVGLLSFNISIVADALNNLSDFGSCVLSLFGFKLANKPADSDHPYGHERIEYVISLIISCVILALGLNIVMEAVKSLTSPGSGYSSFPLLTVVILAVSIGIKLFQAFVYFYLGKKIDSLALKASGSDARNDCLSTLMILVGVFISYYTGFTYIDGILAIVVSLFIFYSGIKILKETADVLIGEKPSDEVIKQFNDIIRSNKEVLGLHDLEMHCYGPNVTFASVHVEVDGSKDVYMLHDTIDNLEKECFEKLHIKTVIHMDPIKVGDKLTDYCKNIVLSVLPKVNSNLTIHDLRVVSGPSHTNVVFDMVVPHELINKKDQIKKRFDEEVKKIDKTLVLVINFDDQYTVLSKEND</sequence>
<keyword evidence="6 7" id="KW-0472">Membrane</keyword>
<gene>
    <name evidence="10" type="ORF">IAC78_00385</name>
</gene>
<dbReference type="SUPFAM" id="SSF160240">
    <property type="entry name" value="Cation efflux protein cytoplasmic domain-like"/>
    <property type="match status" value="1"/>
</dbReference>
<dbReference type="InterPro" id="IPR027469">
    <property type="entry name" value="Cation_efflux_TMD_sf"/>
</dbReference>
<evidence type="ECO:0000256" key="3">
    <source>
        <dbReference type="ARBA" id="ARBA00022448"/>
    </source>
</evidence>
<dbReference type="PANTHER" id="PTHR43840">
    <property type="entry name" value="MITOCHONDRIAL METAL TRANSPORTER 1-RELATED"/>
    <property type="match status" value="1"/>
</dbReference>
<evidence type="ECO:0000256" key="5">
    <source>
        <dbReference type="ARBA" id="ARBA00022989"/>
    </source>
</evidence>
<feature type="domain" description="Cation efflux protein transmembrane" evidence="8">
    <location>
        <begin position="28"/>
        <end position="223"/>
    </location>
</feature>
<feature type="transmembrane region" description="Helical" evidence="7">
    <location>
        <begin position="132"/>
        <end position="154"/>
    </location>
</feature>
<dbReference type="Proteomes" id="UP000823629">
    <property type="component" value="Unassembled WGS sequence"/>
</dbReference>
<comment type="similarity">
    <text evidence="2">Belongs to the cation diffusion facilitator (CDF) transporter (TC 2.A.4) family.</text>
</comment>
<dbReference type="EMBL" id="JADING010000009">
    <property type="protein sequence ID" value="MBO8413927.1"/>
    <property type="molecule type" value="Genomic_DNA"/>
</dbReference>
<feature type="transmembrane region" description="Helical" evidence="7">
    <location>
        <begin position="94"/>
        <end position="112"/>
    </location>
</feature>
<reference evidence="10" key="2">
    <citation type="journal article" date="2021" name="PeerJ">
        <title>Extensive microbial diversity within the chicken gut microbiome revealed by metagenomics and culture.</title>
        <authorList>
            <person name="Gilroy R."/>
            <person name="Ravi A."/>
            <person name="Getino M."/>
            <person name="Pursley I."/>
            <person name="Horton D.L."/>
            <person name="Alikhan N.F."/>
            <person name="Baker D."/>
            <person name="Gharbi K."/>
            <person name="Hall N."/>
            <person name="Watson M."/>
            <person name="Adriaenssens E.M."/>
            <person name="Foster-Nyarko E."/>
            <person name="Jarju S."/>
            <person name="Secka A."/>
            <person name="Antonio M."/>
            <person name="Oren A."/>
            <person name="Chaudhuri R.R."/>
            <person name="La Ragione R."/>
            <person name="Hildebrand F."/>
            <person name="Pallen M.J."/>
        </authorList>
    </citation>
    <scope>NUCLEOTIDE SEQUENCE</scope>
    <source>
        <strain evidence="10">1748</strain>
    </source>
</reference>
<evidence type="ECO:0000256" key="1">
    <source>
        <dbReference type="ARBA" id="ARBA00004141"/>
    </source>
</evidence>
<evidence type="ECO:0000313" key="11">
    <source>
        <dbReference type="Proteomes" id="UP000823629"/>
    </source>
</evidence>
<name>A0A9D9D764_9BACL</name>
<reference evidence="10" key="1">
    <citation type="submission" date="2020-10" db="EMBL/GenBank/DDBJ databases">
        <authorList>
            <person name="Gilroy R."/>
        </authorList>
    </citation>
    <scope>NUCLEOTIDE SEQUENCE</scope>
    <source>
        <strain evidence="10">1748</strain>
    </source>
</reference>
<proteinExistence type="inferred from homology"/>
<dbReference type="Gene3D" id="3.30.70.1350">
    <property type="entry name" value="Cation efflux protein, cytoplasmic domain"/>
    <property type="match status" value="1"/>
</dbReference>
<comment type="subcellular location">
    <subcellularLocation>
        <location evidence="1">Membrane</location>
        <topology evidence="1">Multi-pass membrane protein</topology>
    </subcellularLocation>
</comment>
<evidence type="ECO:0000259" key="8">
    <source>
        <dbReference type="Pfam" id="PF01545"/>
    </source>
</evidence>
<evidence type="ECO:0000313" key="10">
    <source>
        <dbReference type="EMBL" id="MBO8413927.1"/>
    </source>
</evidence>
<dbReference type="SUPFAM" id="SSF161111">
    <property type="entry name" value="Cation efflux protein transmembrane domain-like"/>
    <property type="match status" value="1"/>
</dbReference>
<comment type="caution">
    <text evidence="10">The sequence shown here is derived from an EMBL/GenBank/DDBJ whole genome shotgun (WGS) entry which is preliminary data.</text>
</comment>
<keyword evidence="5 7" id="KW-1133">Transmembrane helix</keyword>
<dbReference type="GO" id="GO:0008324">
    <property type="term" value="F:monoatomic cation transmembrane transporter activity"/>
    <property type="evidence" value="ECO:0007669"/>
    <property type="project" value="InterPro"/>
</dbReference>
<dbReference type="InterPro" id="IPR050291">
    <property type="entry name" value="CDF_Transporter"/>
</dbReference>
<protein>
    <submittedName>
        <fullName evidence="10">Cation transporter</fullName>
    </submittedName>
</protein>
<evidence type="ECO:0000256" key="2">
    <source>
        <dbReference type="ARBA" id="ARBA00008114"/>
    </source>
</evidence>
<dbReference type="InterPro" id="IPR058533">
    <property type="entry name" value="Cation_efflux_TM"/>
</dbReference>
<dbReference type="Pfam" id="PF01545">
    <property type="entry name" value="Cation_efflux"/>
    <property type="match status" value="1"/>
</dbReference>
<feature type="transmembrane region" description="Helical" evidence="7">
    <location>
        <begin position="22"/>
        <end position="44"/>
    </location>
</feature>
<dbReference type="AlphaFoldDB" id="A0A9D9D764"/>
<feature type="transmembrane region" description="Helical" evidence="7">
    <location>
        <begin position="174"/>
        <end position="191"/>
    </location>
</feature>
<feature type="domain" description="Cation efflux protein cytoplasmic" evidence="9">
    <location>
        <begin position="227"/>
        <end position="303"/>
    </location>
</feature>
<evidence type="ECO:0000256" key="7">
    <source>
        <dbReference type="SAM" id="Phobius"/>
    </source>
</evidence>
<dbReference type="NCBIfam" id="TIGR01297">
    <property type="entry name" value="CDF"/>
    <property type="match status" value="1"/>
</dbReference>
<keyword evidence="3" id="KW-0813">Transport</keyword>
<organism evidence="10 11">
    <name type="scientific">Candidatus Scatoplasma merdavium</name>
    <dbReference type="NCBI Taxonomy" id="2840932"/>
    <lineage>
        <taxon>Bacteria</taxon>
        <taxon>Bacillati</taxon>
        <taxon>Bacillota</taxon>
        <taxon>Bacilli</taxon>
        <taxon>Bacillales</taxon>
        <taxon>Candidatus Scatoplasma</taxon>
    </lineage>
</organism>
<dbReference type="GO" id="GO:0016020">
    <property type="term" value="C:membrane"/>
    <property type="evidence" value="ECO:0007669"/>
    <property type="project" value="UniProtKB-SubCell"/>
</dbReference>
<dbReference type="PANTHER" id="PTHR43840:SF15">
    <property type="entry name" value="MITOCHONDRIAL METAL TRANSPORTER 1-RELATED"/>
    <property type="match status" value="1"/>
</dbReference>
<dbReference type="InterPro" id="IPR027470">
    <property type="entry name" value="Cation_efflux_CTD"/>
</dbReference>
<keyword evidence="4 7" id="KW-0812">Transmembrane</keyword>
<dbReference type="InterPro" id="IPR036837">
    <property type="entry name" value="Cation_efflux_CTD_sf"/>
</dbReference>
<evidence type="ECO:0000259" key="9">
    <source>
        <dbReference type="Pfam" id="PF16916"/>
    </source>
</evidence>
<dbReference type="Pfam" id="PF16916">
    <property type="entry name" value="ZT_dimer"/>
    <property type="match status" value="1"/>
</dbReference>
<evidence type="ECO:0000256" key="6">
    <source>
        <dbReference type="ARBA" id="ARBA00023136"/>
    </source>
</evidence>
<evidence type="ECO:0000256" key="4">
    <source>
        <dbReference type="ARBA" id="ARBA00022692"/>
    </source>
</evidence>
<dbReference type="InterPro" id="IPR002524">
    <property type="entry name" value="Cation_efflux"/>
</dbReference>
<dbReference type="Gene3D" id="1.20.1510.10">
    <property type="entry name" value="Cation efflux protein transmembrane domain"/>
    <property type="match status" value="1"/>
</dbReference>